<keyword evidence="3" id="KW-1185">Reference proteome</keyword>
<dbReference type="AlphaFoldDB" id="A0A259U334"/>
<evidence type="ECO:0000256" key="1">
    <source>
        <dbReference type="SAM" id="MobiDB-lite"/>
    </source>
</evidence>
<evidence type="ECO:0000313" key="3">
    <source>
        <dbReference type="Proteomes" id="UP000216446"/>
    </source>
</evidence>
<dbReference type="RefSeq" id="WP_094550899.1">
    <property type="nucleotide sequence ID" value="NZ_MQWB01000001.1"/>
</dbReference>
<reference evidence="2 3" key="1">
    <citation type="submission" date="2016-11" db="EMBL/GenBank/DDBJ databases">
        <title>Study of marine rhodopsin-containing bacteria.</title>
        <authorList>
            <person name="Yoshizawa S."/>
            <person name="Kumagai Y."/>
            <person name="Kogure K."/>
        </authorList>
    </citation>
    <scope>NUCLEOTIDE SEQUENCE [LARGE SCALE GENOMIC DNA]</scope>
    <source>
        <strain evidence="2 3">SG-29</strain>
    </source>
</reference>
<proteinExistence type="predicted"/>
<gene>
    <name evidence="2" type="ORF">BSZ36_16470</name>
</gene>
<dbReference type="Proteomes" id="UP000216446">
    <property type="component" value="Unassembled WGS sequence"/>
</dbReference>
<name>A0A259U334_9BACT</name>
<organism evidence="2 3">
    <name type="scientific">Rubricoccus marinus</name>
    <dbReference type="NCBI Taxonomy" id="716817"/>
    <lineage>
        <taxon>Bacteria</taxon>
        <taxon>Pseudomonadati</taxon>
        <taxon>Rhodothermota</taxon>
        <taxon>Rhodothermia</taxon>
        <taxon>Rhodothermales</taxon>
        <taxon>Rubricoccaceae</taxon>
        <taxon>Rubricoccus</taxon>
    </lineage>
</organism>
<protein>
    <submittedName>
        <fullName evidence="2">Uncharacterized protein</fullName>
    </submittedName>
</protein>
<comment type="caution">
    <text evidence="2">The sequence shown here is derived from an EMBL/GenBank/DDBJ whole genome shotgun (WGS) entry which is preliminary data.</text>
</comment>
<accession>A0A259U334</accession>
<evidence type="ECO:0000313" key="2">
    <source>
        <dbReference type="EMBL" id="OZC04435.1"/>
    </source>
</evidence>
<feature type="region of interest" description="Disordered" evidence="1">
    <location>
        <begin position="85"/>
        <end position="113"/>
    </location>
</feature>
<sequence>MPPTDDSWDLPPDGLLQGLMDRHGITREQAIRRVGLDPGLVSENADDLGLVAFRTLADGARFRLHGMLFRKMLPRVPRGSRLAVDPEYDYDVDRSRKHRRPNAKSVEPTSGRRYRMMYVRPGHPVEPVTGRAR</sequence>
<dbReference type="EMBL" id="MQWB01000001">
    <property type="protein sequence ID" value="OZC04435.1"/>
    <property type="molecule type" value="Genomic_DNA"/>
</dbReference>
<dbReference type="InParanoid" id="A0A259U334"/>